<evidence type="ECO:0000313" key="1">
    <source>
        <dbReference type="EMBL" id="KKL69531.1"/>
    </source>
</evidence>
<reference evidence="1" key="1">
    <citation type="journal article" date="2015" name="Nature">
        <title>Complex archaea that bridge the gap between prokaryotes and eukaryotes.</title>
        <authorList>
            <person name="Spang A."/>
            <person name="Saw J.H."/>
            <person name="Jorgensen S.L."/>
            <person name="Zaremba-Niedzwiedzka K."/>
            <person name="Martijn J."/>
            <person name="Lind A.E."/>
            <person name="van Eijk R."/>
            <person name="Schleper C."/>
            <person name="Guy L."/>
            <person name="Ettema T.J."/>
        </authorList>
    </citation>
    <scope>NUCLEOTIDE SEQUENCE</scope>
</reference>
<sequence length="243" mass="27178">MSDPIINIGYLGKVPSLGDFVQDSVSKEFSEHWEKWLQAAIAVSKEQLGELWQGNYLTGPVWHFALSANIVGDKGVMGTLMPSMDAVGRHYPFTVASTLEYAPIDVLNSGVFSLAYEDVVLKVLDNSVDLFSWRKEVAKTLNAVQGTRKALTYFNTTDKNKTGDAFEFSGDELTETVLQDVMHAVLCKKYGDYSVWWTHGSCNIKPMVLVTAGLPAINQVAAMLDGRWQHWEWNYTQVKNTDE</sequence>
<dbReference type="Gene3D" id="3.40.1730.10">
    <property type="entry name" value="pa0076 domain"/>
    <property type="match status" value="1"/>
</dbReference>
<dbReference type="AlphaFoldDB" id="A0A0F9ETC3"/>
<dbReference type="Pfam" id="PF09867">
    <property type="entry name" value="TagF_N"/>
    <property type="match status" value="1"/>
</dbReference>
<dbReference type="EMBL" id="LAZR01026182">
    <property type="protein sequence ID" value="KKL69531.1"/>
    <property type="molecule type" value="Genomic_DNA"/>
</dbReference>
<name>A0A0F9ETC3_9ZZZZ</name>
<dbReference type="InterPro" id="IPR038225">
    <property type="entry name" value="TagF_sf"/>
</dbReference>
<dbReference type="NCBIfam" id="TIGR03373">
    <property type="entry name" value="VI_minor_4"/>
    <property type="match status" value="1"/>
</dbReference>
<comment type="caution">
    <text evidence="1">The sequence shown here is derived from an EMBL/GenBank/DDBJ whole genome shotgun (WGS) entry which is preliminary data.</text>
</comment>
<dbReference type="InterPro" id="IPR017748">
    <property type="entry name" value="TagF"/>
</dbReference>
<organism evidence="1">
    <name type="scientific">marine sediment metagenome</name>
    <dbReference type="NCBI Taxonomy" id="412755"/>
    <lineage>
        <taxon>unclassified sequences</taxon>
        <taxon>metagenomes</taxon>
        <taxon>ecological metagenomes</taxon>
    </lineage>
</organism>
<accession>A0A0F9ETC3</accession>
<dbReference type="PIRSF" id="PIRSF029287">
    <property type="entry name" value="UCP029287"/>
    <property type="match status" value="1"/>
</dbReference>
<proteinExistence type="predicted"/>
<evidence type="ECO:0008006" key="2">
    <source>
        <dbReference type="Google" id="ProtNLM"/>
    </source>
</evidence>
<gene>
    <name evidence="1" type="ORF">LCGC14_2114020</name>
</gene>
<protein>
    <recommendedName>
        <fullName evidence="2">Type VI secretion system-associated protein TagF</fullName>
    </recommendedName>
</protein>